<feature type="region of interest" description="Disordered" evidence="3">
    <location>
        <begin position="141"/>
        <end position="230"/>
    </location>
</feature>
<evidence type="ECO:0000256" key="2">
    <source>
        <dbReference type="PROSITE-ProRule" id="PRU00192"/>
    </source>
</evidence>
<dbReference type="SUPFAM" id="SSF50044">
    <property type="entry name" value="SH3-domain"/>
    <property type="match status" value="1"/>
</dbReference>
<evidence type="ECO:0000259" key="4">
    <source>
        <dbReference type="PROSITE" id="PS50002"/>
    </source>
</evidence>
<feature type="domain" description="SH3" evidence="4">
    <location>
        <begin position="231"/>
        <end position="292"/>
    </location>
</feature>
<proteinExistence type="predicted"/>
<feature type="compositionally biased region" description="Acidic residues" evidence="3">
    <location>
        <begin position="191"/>
        <end position="206"/>
    </location>
</feature>
<feature type="region of interest" description="Disordered" evidence="3">
    <location>
        <begin position="1"/>
        <end position="29"/>
    </location>
</feature>
<dbReference type="InterPro" id="IPR001452">
    <property type="entry name" value="SH3_domain"/>
</dbReference>
<sequence length="681" mass="75471">MGLDYTGMSGVTGLGSGLGSQERPRPDLSILTDPALVEDYDEILKQLPTVKKDDEIQSVNASVVITPTEAQATAIDYKKSKDKEFPDLNQLTLNDKHNGLTPVADEEHDESFSSRHGNDLQDSDYAYSDSDFEDNLEERLRSLETTSDRNGRDEVPSLEAEHDDGTLDSSDRDERGEATVSKSNVQAYVSEQEEEEDDEDEDEEDDMKIGWNEDRSDDCDDFQPLNPPQELDPSKLYALYPFQGPDPSHCQLEQDEGCTLLNDQDSYWWLVKRCRDGKIGFAPAELLETFPERLARLNCWKNENISSQSIPDINDRNSNSNSSPSSSSPKGNDIESTESPLQSYTKTNKSVSFNNVVSYAERFVDAFEVDPLEEDGGEFNDIGGVTHASETGEEGETSQTDGTGYESALTTHLKQTHEIHETHLNDDMQDDVSEVVSDATFNVHEMAPLMIQKNRTSTTSSKGPVEKSNDLRQVFQAPIMPIASSRGNSQMTSSNSNCSISTIGEYSPSSSDWTNDSPQLPSDNEFQESKANDQIPSSRAIQDISKIVGSYDTTDTQSAHSEDTQRDMDSLVKLTHKSQNSISTLNDLNINDSVETEGPVLETQKECSMTPEDTNNYSAIPSSTSSTCMDHEQISPSISDVNLYSSSTALGEIHPVINTLYNPIFTKIDDMMEKIEKAISH</sequence>
<organism evidence="5 6">
    <name type="scientific">Kluyveromyces dobzhanskii CBS 2104</name>
    <dbReference type="NCBI Taxonomy" id="1427455"/>
    <lineage>
        <taxon>Eukaryota</taxon>
        <taxon>Fungi</taxon>
        <taxon>Dikarya</taxon>
        <taxon>Ascomycota</taxon>
        <taxon>Saccharomycotina</taxon>
        <taxon>Saccharomycetes</taxon>
        <taxon>Saccharomycetales</taxon>
        <taxon>Saccharomycetaceae</taxon>
        <taxon>Kluyveromyces</taxon>
    </lineage>
</organism>
<evidence type="ECO:0000256" key="3">
    <source>
        <dbReference type="SAM" id="MobiDB-lite"/>
    </source>
</evidence>
<feature type="compositionally biased region" description="Basic and acidic residues" evidence="3">
    <location>
        <begin position="110"/>
        <end position="119"/>
    </location>
</feature>
<reference evidence="5 6" key="1">
    <citation type="submission" date="2014-03" db="EMBL/GenBank/DDBJ databases">
        <title>The genome of Kluyveromyces dobzhanskii.</title>
        <authorList>
            <person name="Nystedt B."/>
            <person name="Astrom S."/>
        </authorList>
    </citation>
    <scope>NUCLEOTIDE SEQUENCE [LARGE SCALE GENOMIC DNA]</scope>
    <source>
        <strain evidence="5 6">CBS 2104</strain>
    </source>
</reference>
<feature type="compositionally biased region" description="Polar residues" evidence="3">
    <location>
        <begin position="507"/>
        <end position="524"/>
    </location>
</feature>
<dbReference type="GO" id="GO:0015630">
    <property type="term" value="C:microtubule cytoskeleton"/>
    <property type="evidence" value="ECO:0007669"/>
    <property type="project" value="TreeGrafter"/>
</dbReference>
<dbReference type="Proteomes" id="UP000031516">
    <property type="component" value="Unassembled WGS sequence"/>
</dbReference>
<name>A0A0A8L1V3_9SACH</name>
<dbReference type="Pfam" id="PF00018">
    <property type="entry name" value="SH3_1"/>
    <property type="match status" value="1"/>
</dbReference>
<dbReference type="InterPro" id="IPR036028">
    <property type="entry name" value="SH3-like_dom_sf"/>
</dbReference>
<feature type="compositionally biased region" description="Low complexity" evidence="3">
    <location>
        <begin position="309"/>
        <end position="331"/>
    </location>
</feature>
<feature type="compositionally biased region" description="Polar residues" evidence="3">
    <location>
        <begin position="180"/>
        <end position="189"/>
    </location>
</feature>
<accession>A0A0A8L1V3</accession>
<feature type="compositionally biased region" description="Low complexity" evidence="3">
    <location>
        <begin position="492"/>
        <end position="503"/>
    </location>
</feature>
<evidence type="ECO:0000313" key="6">
    <source>
        <dbReference type="Proteomes" id="UP000031516"/>
    </source>
</evidence>
<feature type="region of interest" description="Disordered" evidence="3">
    <location>
        <begin position="308"/>
        <end position="343"/>
    </location>
</feature>
<protein>
    <submittedName>
        <fullName evidence="5">WGS project CCBQ000000000 data, contig MAT</fullName>
    </submittedName>
</protein>
<feature type="compositionally biased region" description="Basic and acidic residues" evidence="3">
    <location>
        <begin position="141"/>
        <end position="177"/>
    </location>
</feature>
<dbReference type="OrthoDB" id="196165at2759"/>
<comment type="caution">
    <text evidence="5">The sequence shown here is derived from an EMBL/GenBank/DDBJ whole genome shotgun (WGS) entry which is preliminary data.</text>
</comment>
<gene>
    <name evidence="5" type="ORF">KLDO_g1154</name>
</gene>
<keyword evidence="6" id="KW-1185">Reference proteome</keyword>
<dbReference type="GO" id="GO:0051286">
    <property type="term" value="C:cell tip"/>
    <property type="evidence" value="ECO:0007669"/>
    <property type="project" value="TreeGrafter"/>
</dbReference>
<feature type="region of interest" description="Disordered" evidence="3">
    <location>
        <begin position="484"/>
        <end position="541"/>
    </location>
</feature>
<feature type="region of interest" description="Disordered" evidence="3">
    <location>
        <begin position="79"/>
        <end position="128"/>
    </location>
</feature>
<keyword evidence="1 2" id="KW-0728">SH3 domain</keyword>
<evidence type="ECO:0000256" key="1">
    <source>
        <dbReference type="ARBA" id="ARBA00022443"/>
    </source>
</evidence>
<dbReference type="InterPro" id="IPR053039">
    <property type="entry name" value="Polarity_Bud-Selection_Reg"/>
</dbReference>
<dbReference type="Gene3D" id="2.30.30.40">
    <property type="entry name" value="SH3 Domains"/>
    <property type="match status" value="1"/>
</dbReference>
<dbReference type="GO" id="GO:0030950">
    <property type="term" value="P:establishment or maintenance of actin cytoskeleton polarity"/>
    <property type="evidence" value="ECO:0007669"/>
    <property type="project" value="TreeGrafter"/>
</dbReference>
<dbReference type="SMART" id="SM00326">
    <property type="entry name" value="SH3"/>
    <property type="match status" value="1"/>
</dbReference>
<dbReference type="AlphaFoldDB" id="A0A0A8L1V3"/>
<dbReference type="PANTHER" id="PTHR47775">
    <property type="entry name" value="BUD SITE SELECTION PROTEIN 14"/>
    <property type="match status" value="1"/>
</dbReference>
<dbReference type="EMBL" id="CCBQ010000018">
    <property type="protein sequence ID" value="CDO92845.1"/>
    <property type="molecule type" value="Genomic_DNA"/>
</dbReference>
<dbReference type="PROSITE" id="PS50002">
    <property type="entry name" value="SH3"/>
    <property type="match status" value="1"/>
</dbReference>
<evidence type="ECO:0000313" key="5">
    <source>
        <dbReference type="EMBL" id="CDO92845.1"/>
    </source>
</evidence>
<dbReference type="PANTHER" id="PTHR47775:SF1">
    <property type="entry name" value="BUD SITE SELECTION PROTEIN 14"/>
    <property type="match status" value="1"/>
</dbReference>
<dbReference type="GO" id="GO:0008104">
    <property type="term" value="P:intracellular protein localization"/>
    <property type="evidence" value="ECO:0007669"/>
    <property type="project" value="TreeGrafter"/>
</dbReference>